<protein>
    <submittedName>
        <fullName evidence="2">Uncharacterized protein</fullName>
    </submittedName>
</protein>
<keyword evidence="3" id="KW-1185">Reference proteome</keyword>
<feature type="compositionally biased region" description="Basic and acidic residues" evidence="1">
    <location>
        <begin position="33"/>
        <end position="45"/>
    </location>
</feature>
<feature type="compositionally biased region" description="Low complexity" evidence="1">
    <location>
        <begin position="63"/>
        <end position="73"/>
    </location>
</feature>
<dbReference type="AlphaFoldDB" id="A0A7J8Y9M8"/>
<evidence type="ECO:0000313" key="3">
    <source>
        <dbReference type="Proteomes" id="UP000593577"/>
    </source>
</evidence>
<dbReference type="Proteomes" id="UP000593577">
    <property type="component" value="Unassembled WGS sequence"/>
</dbReference>
<name>A0A7J8Y9M8_GOSAI</name>
<evidence type="ECO:0000313" key="2">
    <source>
        <dbReference type="EMBL" id="MBA0696296.1"/>
    </source>
</evidence>
<proteinExistence type="predicted"/>
<comment type="caution">
    <text evidence="2">The sequence shown here is derived from an EMBL/GenBank/DDBJ whole genome shotgun (WGS) entry which is preliminary data.</text>
</comment>
<reference evidence="2 3" key="1">
    <citation type="journal article" date="2019" name="Genome Biol. Evol.">
        <title>Insights into the evolution of the New World diploid cottons (Gossypium, subgenus Houzingenia) based on genome sequencing.</title>
        <authorList>
            <person name="Grover C.E."/>
            <person name="Arick M.A. 2nd"/>
            <person name="Thrash A."/>
            <person name="Conover J.L."/>
            <person name="Sanders W.S."/>
            <person name="Peterson D.G."/>
            <person name="Frelichowski J.E."/>
            <person name="Scheffler J.A."/>
            <person name="Scheffler B.E."/>
            <person name="Wendel J.F."/>
        </authorList>
    </citation>
    <scope>NUCLEOTIDE SEQUENCE [LARGE SCALE GENOMIC DNA]</scope>
    <source>
        <strain evidence="2">185</strain>
        <tissue evidence="2">Leaf</tissue>
    </source>
</reference>
<feature type="compositionally biased region" description="Basic residues" evidence="1">
    <location>
        <begin position="46"/>
        <end position="62"/>
    </location>
</feature>
<organism evidence="2 3">
    <name type="scientific">Gossypium aridum</name>
    <name type="common">American cotton</name>
    <name type="synonym">Erioxylum aridum</name>
    <dbReference type="NCBI Taxonomy" id="34290"/>
    <lineage>
        <taxon>Eukaryota</taxon>
        <taxon>Viridiplantae</taxon>
        <taxon>Streptophyta</taxon>
        <taxon>Embryophyta</taxon>
        <taxon>Tracheophyta</taxon>
        <taxon>Spermatophyta</taxon>
        <taxon>Magnoliopsida</taxon>
        <taxon>eudicotyledons</taxon>
        <taxon>Gunneridae</taxon>
        <taxon>Pentapetalae</taxon>
        <taxon>rosids</taxon>
        <taxon>malvids</taxon>
        <taxon>Malvales</taxon>
        <taxon>Malvaceae</taxon>
        <taxon>Malvoideae</taxon>
        <taxon>Gossypium</taxon>
    </lineage>
</organism>
<gene>
    <name evidence="2" type="ORF">Goari_002856</name>
</gene>
<sequence>MLSQSDDGGGLSLLDDDDSGDWSNFEGHVSTEPSRERNESKDPSKGKVKKHTFGGFSSRRRSSFSNFGYSDSSVSTQGYYPLELPPIFSTSDYNHIVTIHHFPI</sequence>
<accession>A0A7J8Y9M8</accession>
<dbReference type="EMBL" id="JABFAA010000011">
    <property type="protein sequence ID" value="MBA0696296.1"/>
    <property type="molecule type" value="Genomic_DNA"/>
</dbReference>
<feature type="region of interest" description="Disordered" evidence="1">
    <location>
        <begin position="1"/>
        <end position="73"/>
    </location>
</feature>
<evidence type="ECO:0000256" key="1">
    <source>
        <dbReference type="SAM" id="MobiDB-lite"/>
    </source>
</evidence>